<organism evidence="1 2">
    <name type="scientific">Arthrobacter gyeryongensis</name>
    <dbReference type="NCBI Taxonomy" id="1650592"/>
    <lineage>
        <taxon>Bacteria</taxon>
        <taxon>Bacillati</taxon>
        <taxon>Actinomycetota</taxon>
        <taxon>Actinomycetes</taxon>
        <taxon>Micrococcales</taxon>
        <taxon>Micrococcaceae</taxon>
        <taxon>Arthrobacter</taxon>
    </lineage>
</organism>
<gene>
    <name evidence="1" type="ORF">GCM10023346_26170</name>
</gene>
<reference evidence="2" key="1">
    <citation type="journal article" date="2019" name="Int. J. Syst. Evol. Microbiol.">
        <title>The Global Catalogue of Microorganisms (GCM) 10K type strain sequencing project: providing services to taxonomists for standard genome sequencing and annotation.</title>
        <authorList>
            <consortium name="The Broad Institute Genomics Platform"/>
            <consortium name="The Broad Institute Genome Sequencing Center for Infectious Disease"/>
            <person name="Wu L."/>
            <person name="Ma J."/>
        </authorList>
    </citation>
    <scope>NUCLEOTIDE SEQUENCE [LARGE SCALE GENOMIC DNA]</scope>
    <source>
        <strain evidence="2">JCM 18514</strain>
    </source>
</reference>
<sequence length="86" mass="9204">MSHEGFVIDDQNTHAFHSYSLGGGSRLSDQTKVAQGVDFRRQTLCRPAATISLLVLSGRRDSTVFGASVVSGLAFRLEPADLRPAG</sequence>
<dbReference type="EMBL" id="BAABKK010000015">
    <property type="protein sequence ID" value="GAA5195646.1"/>
    <property type="molecule type" value="Genomic_DNA"/>
</dbReference>
<comment type="caution">
    <text evidence="1">The sequence shown here is derived from an EMBL/GenBank/DDBJ whole genome shotgun (WGS) entry which is preliminary data.</text>
</comment>
<evidence type="ECO:0000313" key="2">
    <source>
        <dbReference type="Proteomes" id="UP001500200"/>
    </source>
</evidence>
<protein>
    <submittedName>
        <fullName evidence="1">Uncharacterized protein</fullName>
    </submittedName>
</protein>
<name>A0ABP9SIJ8_9MICC</name>
<proteinExistence type="predicted"/>
<dbReference type="Proteomes" id="UP001500200">
    <property type="component" value="Unassembled WGS sequence"/>
</dbReference>
<accession>A0ABP9SIJ8</accession>
<keyword evidence="2" id="KW-1185">Reference proteome</keyword>
<evidence type="ECO:0000313" key="1">
    <source>
        <dbReference type="EMBL" id="GAA5195646.1"/>
    </source>
</evidence>